<reference evidence="2" key="1">
    <citation type="submission" date="2022-11" db="UniProtKB">
        <authorList>
            <consortium name="WormBaseParasite"/>
        </authorList>
    </citation>
    <scope>IDENTIFICATION</scope>
</reference>
<organism evidence="1 2">
    <name type="scientific">Acrobeloides nanus</name>
    <dbReference type="NCBI Taxonomy" id="290746"/>
    <lineage>
        <taxon>Eukaryota</taxon>
        <taxon>Metazoa</taxon>
        <taxon>Ecdysozoa</taxon>
        <taxon>Nematoda</taxon>
        <taxon>Chromadorea</taxon>
        <taxon>Rhabditida</taxon>
        <taxon>Tylenchina</taxon>
        <taxon>Cephalobomorpha</taxon>
        <taxon>Cephaloboidea</taxon>
        <taxon>Cephalobidae</taxon>
        <taxon>Acrobeloides</taxon>
    </lineage>
</organism>
<dbReference type="WBParaSite" id="ACRNAN_scaffold5056.g7131.t1">
    <property type="protein sequence ID" value="ACRNAN_scaffold5056.g7131.t1"/>
    <property type="gene ID" value="ACRNAN_scaffold5056.g7131"/>
</dbReference>
<name>A0A914E146_9BILA</name>
<keyword evidence="1" id="KW-1185">Reference proteome</keyword>
<accession>A0A914E146</accession>
<dbReference type="SUPFAM" id="SSF81321">
    <property type="entry name" value="Family A G protein-coupled receptor-like"/>
    <property type="match status" value="1"/>
</dbReference>
<dbReference type="AlphaFoldDB" id="A0A914E146"/>
<proteinExistence type="predicted"/>
<evidence type="ECO:0000313" key="1">
    <source>
        <dbReference type="Proteomes" id="UP000887540"/>
    </source>
</evidence>
<dbReference type="Proteomes" id="UP000887540">
    <property type="component" value="Unplaced"/>
</dbReference>
<protein>
    <submittedName>
        <fullName evidence="2">G-protein coupled receptors family 1 profile domain-containing protein</fullName>
    </submittedName>
</protein>
<sequence length="88" mass="10181">MFICVYKSIVGTMISFWVPPDTLSCAIFYCFALIESGYNPYMYLLLNRTLRKQVFNVFSKKTSGTNRVHIRVVYNPSDPETQMHAKST</sequence>
<evidence type="ECO:0000313" key="2">
    <source>
        <dbReference type="WBParaSite" id="ACRNAN_scaffold5056.g7131.t1"/>
    </source>
</evidence>